<proteinExistence type="predicted"/>
<dbReference type="InterPro" id="IPR000719">
    <property type="entry name" value="Prot_kinase_dom"/>
</dbReference>
<dbReference type="SMART" id="SM00267">
    <property type="entry name" value="GGDEF"/>
    <property type="match status" value="1"/>
</dbReference>
<sequence length="1652" mass="180237">MMTVLRVGQAFREYRTTDPVDGSALLVKQALDDGASLAALRNEQRILERLQGVAGCPRLVRFDPAARELTIEDFGGIRLSPAGCQGELAPLLALSEALAHLLAAIHARGVIHRNIHPGGILIRPRGSDHGGPDELQVQLTDFDLATVCTEENPPFEHPSRILGTLAYSSPEQTGRMNRPVDYRADLYSLGATLYALATGAPPFEGTDTLALVHAHLAAVPVPPVTRAPWLPPRLSDLILTLLAKEPDDRYQSAAGLAHDLRRLRRALAVTEPAGQWQLREHDLPLSPRPPRRLYGREQELQTLLAAFRNLTRDRPGDGPRGLFVAGYAGVGKTALINELHRPVTLAGGLFITGKCDQYRRDRPFLAPTQCLRQLCHWLLAEPAAALAQWRERLLAGLGPDAGALFEVLPELEAVLGPRAPAPVLGPLESQVRLRTLLVALLRQVAAPARSLVLFLDDLQWADQPSLDFIRALLDETDLAGLLLVGAWRDNEVDNAHPVARLLCQRSATGPPALVITLSNLMCEDLVGLLGDMLHQPAATLSPLAALVNDKTGGNPFFAVEFVNTLHREGQLLPDPECGQWRWDAAAIALHPASANVVDFLAGRLARLPTATADLLVAVACVGTACDLGTLTLATGDTPATLVERLAPALELGILVTPSAVAFGRADPTARLRFCHDRMAQAVYQLRDDASRGRLHLAMARRFVQAGAASVHQFAAAEHYAAAAPLIRDRAERATARPLFIGAALRARQAGSFATAERFLRIAADLLPADAWQNEQEDTFALYAELHLVLYSQSHHCEADEVFELLGLRAAVPLQLVGPTCIQIMSLTARVRYLDAFALGCRRLDSLGVTVPTDDLPHLLEEELDLLYRHIDQGALERLPTSPALADEVLLGAARIMNRMLFTAFFKQPLPAIWILLRLSRWWLEHGYSDLFLVALAMTCLPAIVFRGDYATGYHLACMALATGMAREGGAETARVRHVLALFSSHWFRPVEEDLRHSRATIDAALRAGDLELVGYSFCTTLRATIEVCGDLAQMGAACTAALGFCRKHAHRLGEETSLPFRQLVRALEGKTQRPGSFDDADFNEQTHQAAIQGNSAALVTFHIYRGLAACLFDDREALACHAEAAQGLLSGIPGYYLIALGNLLHSLVLIERIHATPATEHPPLLEKVAANQAWLAARAADAPMNFSHLWELVEAQRLDALERPWEAQSAFERAMCQAQAHQRPWHHGLATERAGQFYLRRGLEQAGRPLLRRAQALYRQWGAHGKVRAMCARLPFLDARDQVDTTDIQGEALNHQALLRGMQALASETRLAQLVARVTELVGQLTGATDVRFFMLDEAGRWYLEGGLRGVERLERMPVSEAEERGLVSSAGRRLVLTTLQPVVSEDAVIDSRFAGDPHFAGLPLCSLLALPIFVQGRIRACLVLENRLFRAAFTAQGIETVSVLCDQLAISIENVRLYESLEQKVADRTRELEAANCLLETLSVRDGLTGIANRRCFDETLLAEWRRAARSGAPLALAMFDVDWFKNYNDCYGHQAGDECLRTLAGVLGSQARRAGDLAARYGGEEFAFIAAGIDLTGMLHLAEGVRTGLEACAIPHAESVIGHVTVSAGVAVVIPQDESSPQRLLRLADEALYRAKAQGRNRTVPAAVSA</sequence>
<dbReference type="CDD" id="cd01949">
    <property type="entry name" value="GGDEF"/>
    <property type="match status" value="1"/>
</dbReference>
<gene>
    <name evidence="5" type="ORF">THSYN_26565</name>
</gene>
<dbReference type="CDD" id="cd14014">
    <property type="entry name" value="STKc_PknB_like"/>
    <property type="match status" value="1"/>
</dbReference>
<evidence type="ECO:0008006" key="7">
    <source>
        <dbReference type="Google" id="ProtNLM"/>
    </source>
</evidence>
<dbReference type="Pfam" id="PF13191">
    <property type="entry name" value="AAA_16"/>
    <property type="match status" value="1"/>
</dbReference>
<evidence type="ECO:0000259" key="4">
    <source>
        <dbReference type="PROSITE" id="PS50887"/>
    </source>
</evidence>
<dbReference type="InterPro" id="IPR003018">
    <property type="entry name" value="GAF"/>
</dbReference>
<dbReference type="PANTHER" id="PTHR43642:SF1">
    <property type="entry name" value="HYBRID SIGNAL TRANSDUCTION HISTIDINE KINASE G"/>
    <property type="match status" value="1"/>
</dbReference>
<dbReference type="GO" id="GO:0016020">
    <property type="term" value="C:membrane"/>
    <property type="evidence" value="ECO:0007669"/>
    <property type="project" value="UniProtKB-SubCell"/>
</dbReference>
<dbReference type="SUPFAM" id="SSF55073">
    <property type="entry name" value="Nucleotide cyclase"/>
    <property type="match status" value="1"/>
</dbReference>
<dbReference type="OrthoDB" id="9801841at2"/>
<dbReference type="SMART" id="SM00065">
    <property type="entry name" value="GAF"/>
    <property type="match status" value="1"/>
</dbReference>
<dbReference type="SUPFAM" id="SSF52540">
    <property type="entry name" value="P-loop containing nucleoside triphosphate hydrolases"/>
    <property type="match status" value="1"/>
</dbReference>
<dbReference type="InterPro" id="IPR000160">
    <property type="entry name" value="GGDEF_dom"/>
</dbReference>
<dbReference type="SMART" id="SM00220">
    <property type="entry name" value="S_TKc"/>
    <property type="match status" value="1"/>
</dbReference>
<reference evidence="5 6" key="1">
    <citation type="submission" date="2017-03" db="EMBL/GenBank/DDBJ databases">
        <title>Complete genome sequence of Candidatus 'Thiodictyon syntrophicum' sp. nov. strain Cad16T, a photolithoautotroph purple sulfur bacterium isolated from an alpine meromictic lake.</title>
        <authorList>
            <person name="Luedin S.M."/>
            <person name="Pothier J.F."/>
            <person name="Danza F."/>
            <person name="Storelli N."/>
            <person name="Wittwer M."/>
            <person name="Tonolla M."/>
        </authorList>
    </citation>
    <scope>NUCLEOTIDE SEQUENCE [LARGE SCALE GENOMIC DNA]</scope>
    <source>
        <strain evidence="5 6">Cad16T</strain>
    </source>
</reference>
<name>A0A2K8UFA2_9GAMM</name>
<dbReference type="RefSeq" id="WP_100921815.1">
    <property type="nucleotide sequence ID" value="NZ_CP020370.1"/>
</dbReference>
<dbReference type="PANTHER" id="PTHR43642">
    <property type="entry name" value="HYBRID SIGNAL TRANSDUCTION HISTIDINE KINASE G"/>
    <property type="match status" value="1"/>
</dbReference>
<dbReference type="InterPro" id="IPR043128">
    <property type="entry name" value="Rev_trsase/Diguanyl_cyclase"/>
</dbReference>
<dbReference type="Gene3D" id="3.30.70.270">
    <property type="match status" value="1"/>
</dbReference>
<dbReference type="InterPro" id="IPR053159">
    <property type="entry name" value="Hybrid_Histidine_Kinase"/>
</dbReference>
<organism evidence="5 6">
    <name type="scientific">Candidatus Thiodictyon syntrophicum</name>
    <dbReference type="NCBI Taxonomy" id="1166950"/>
    <lineage>
        <taxon>Bacteria</taxon>
        <taxon>Pseudomonadati</taxon>
        <taxon>Pseudomonadota</taxon>
        <taxon>Gammaproteobacteria</taxon>
        <taxon>Chromatiales</taxon>
        <taxon>Chromatiaceae</taxon>
        <taxon>Thiodictyon</taxon>
    </lineage>
</organism>
<evidence type="ECO:0000256" key="2">
    <source>
        <dbReference type="ARBA" id="ARBA00004167"/>
    </source>
</evidence>
<dbReference type="Pfam" id="PF01590">
    <property type="entry name" value="GAF"/>
    <property type="match status" value="1"/>
</dbReference>
<evidence type="ECO:0000259" key="3">
    <source>
        <dbReference type="PROSITE" id="PS50011"/>
    </source>
</evidence>
<feature type="domain" description="GGDEF" evidence="4">
    <location>
        <begin position="1514"/>
        <end position="1650"/>
    </location>
</feature>
<evidence type="ECO:0000313" key="6">
    <source>
        <dbReference type="Proteomes" id="UP000232638"/>
    </source>
</evidence>
<dbReference type="GO" id="GO:0004672">
    <property type="term" value="F:protein kinase activity"/>
    <property type="evidence" value="ECO:0007669"/>
    <property type="project" value="InterPro"/>
</dbReference>
<dbReference type="InterPro" id="IPR029016">
    <property type="entry name" value="GAF-like_dom_sf"/>
</dbReference>
<keyword evidence="6" id="KW-1185">Reference proteome</keyword>
<dbReference type="PROSITE" id="PS50887">
    <property type="entry name" value="GGDEF"/>
    <property type="match status" value="1"/>
</dbReference>
<dbReference type="InterPro" id="IPR029787">
    <property type="entry name" value="Nucleotide_cyclase"/>
</dbReference>
<dbReference type="EMBL" id="CP020370">
    <property type="protein sequence ID" value="AUB84149.1"/>
    <property type="molecule type" value="Genomic_DNA"/>
</dbReference>
<dbReference type="GO" id="GO:0005524">
    <property type="term" value="F:ATP binding"/>
    <property type="evidence" value="ECO:0007669"/>
    <property type="project" value="InterPro"/>
</dbReference>
<evidence type="ECO:0000313" key="5">
    <source>
        <dbReference type="EMBL" id="AUB84149.1"/>
    </source>
</evidence>
<dbReference type="PROSITE" id="PS50011">
    <property type="entry name" value="PROTEIN_KINASE_DOM"/>
    <property type="match status" value="1"/>
</dbReference>
<comment type="cofactor">
    <cofactor evidence="1">
        <name>Mg(2+)</name>
        <dbReference type="ChEBI" id="CHEBI:18420"/>
    </cofactor>
</comment>
<dbReference type="Pfam" id="PF00069">
    <property type="entry name" value="Pkinase"/>
    <property type="match status" value="1"/>
</dbReference>
<dbReference type="Gene3D" id="1.10.510.10">
    <property type="entry name" value="Transferase(Phosphotransferase) domain 1"/>
    <property type="match status" value="1"/>
</dbReference>
<dbReference type="KEGG" id="tsy:THSYN_26565"/>
<dbReference type="InterPro" id="IPR041664">
    <property type="entry name" value="AAA_16"/>
</dbReference>
<dbReference type="SUPFAM" id="SSF56112">
    <property type="entry name" value="Protein kinase-like (PK-like)"/>
    <property type="match status" value="1"/>
</dbReference>
<dbReference type="FunFam" id="3.30.70.270:FF:000001">
    <property type="entry name" value="Diguanylate cyclase domain protein"/>
    <property type="match status" value="1"/>
</dbReference>
<dbReference type="InterPro" id="IPR011009">
    <property type="entry name" value="Kinase-like_dom_sf"/>
</dbReference>
<dbReference type="Pfam" id="PF00990">
    <property type="entry name" value="GGDEF"/>
    <property type="match status" value="1"/>
</dbReference>
<dbReference type="Proteomes" id="UP000232638">
    <property type="component" value="Chromosome"/>
</dbReference>
<dbReference type="Gene3D" id="3.30.450.40">
    <property type="match status" value="1"/>
</dbReference>
<dbReference type="SUPFAM" id="SSF55781">
    <property type="entry name" value="GAF domain-like"/>
    <property type="match status" value="1"/>
</dbReference>
<accession>A0A2K8UFA2</accession>
<evidence type="ECO:0000256" key="1">
    <source>
        <dbReference type="ARBA" id="ARBA00001946"/>
    </source>
</evidence>
<dbReference type="InterPro" id="IPR027417">
    <property type="entry name" value="P-loop_NTPase"/>
</dbReference>
<comment type="subcellular location">
    <subcellularLocation>
        <location evidence="2">Membrane</location>
        <topology evidence="2">Single-pass membrane protein</topology>
    </subcellularLocation>
</comment>
<dbReference type="Gene3D" id="3.40.50.300">
    <property type="entry name" value="P-loop containing nucleotide triphosphate hydrolases"/>
    <property type="match status" value="1"/>
</dbReference>
<feature type="domain" description="Protein kinase" evidence="3">
    <location>
        <begin position="1"/>
        <end position="261"/>
    </location>
</feature>
<protein>
    <recommendedName>
        <fullName evidence="7">Serine/threonine protein kinase</fullName>
    </recommendedName>
</protein>
<dbReference type="NCBIfam" id="TIGR00254">
    <property type="entry name" value="GGDEF"/>
    <property type="match status" value="1"/>
</dbReference>